<comment type="caution">
    <text evidence="2">The sequence shown here is derived from an EMBL/GenBank/DDBJ whole genome shotgun (WGS) entry which is preliminary data.</text>
</comment>
<evidence type="ECO:0000259" key="1">
    <source>
        <dbReference type="PROSITE" id="PS51186"/>
    </source>
</evidence>
<dbReference type="EMBL" id="QKXQ01000404">
    <property type="protein sequence ID" value="REH93502.1"/>
    <property type="molecule type" value="Genomic_DNA"/>
</dbReference>
<accession>A0A3E0INE2</accession>
<dbReference type="GO" id="GO:0016747">
    <property type="term" value="F:acyltransferase activity, transferring groups other than amino-acyl groups"/>
    <property type="evidence" value="ECO:0007669"/>
    <property type="project" value="InterPro"/>
</dbReference>
<keyword evidence="2" id="KW-0808">Transferase</keyword>
<dbReference type="PROSITE" id="PS51186">
    <property type="entry name" value="GNAT"/>
    <property type="match status" value="1"/>
</dbReference>
<dbReference type="OrthoDB" id="9797178at2"/>
<protein>
    <submittedName>
        <fullName evidence="2">N-acetyltransferase</fullName>
    </submittedName>
</protein>
<dbReference type="InterPro" id="IPR016181">
    <property type="entry name" value="Acyl_CoA_acyltransferase"/>
</dbReference>
<proteinExistence type="predicted"/>
<organism evidence="2 3">
    <name type="scientific">Staphylococcus felis</name>
    <dbReference type="NCBI Taxonomy" id="46127"/>
    <lineage>
        <taxon>Bacteria</taxon>
        <taxon>Bacillati</taxon>
        <taxon>Bacillota</taxon>
        <taxon>Bacilli</taxon>
        <taxon>Bacillales</taxon>
        <taxon>Staphylococcaceae</taxon>
        <taxon>Staphylococcus</taxon>
    </lineage>
</organism>
<dbReference type="SUPFAM" id="SSF55729">
    <property type="entry name" value="Acyl-CoA N-acyltransferases (Nat)"/>
    <property type="match status" value="1"/>
</dbReference>
<feature type="domain" description="N-acetyltransferase" evidence="1">
    <location>
        <begin position="3"/>
        <end position="159"/>
    </location>
</feature>
<dbReference type="Gene3D" id="3.40.630.30">
    <property type="match status" value="1"/>
</dbReference>
<dbReference type="InterPro" id="IPR000182">
    <property type="entry name" value="GNAT_dom"/>
</dbReference>
<dbReference type="Proteomes" id="UP000256562">
    <property type="component" value="Unassembled WGS sequence"/>
</dbReference>
<sequence>MSIFLSTLTENEYEASLEMVEQAFEQTSIPVSKILERIKRLRYANDYRYELEVIAKTSEGQVIGHAMCSEITIKGAELSYQVLALLSLAVATPYQSKGIGKALVQALEERALNEEYTAIVVLDHYDYFQKLGYEPILNFNIKPPLNMKEDDFKVKFLWDTLEDPPHGQLMESAIF</sequence>
<dbReference type="CDD" id="cd04301">
    <property type="entry name" value="NAT_SF"/>
    <property type="match status" value="1"/>
</dbReference>
<reference evidence="2 3" key="1">
    <citation type="journal article" date="2018" name="Vet. Microbiol.">
        <title>Characterisation of Staphylococcus felis isolated from cats using whole genome sequencing.</title>
        <authorList>
            <person name="Worthing K."/>
            <person name="Pang S."/>
            <person name="Trott D.J."/>
            <person name="Abraham S."/>
            <person name="Coombs G.W."/>
            <person name="Jordan D."/>
            <person name="McIntyre L."/>
            <person name="Davies M.R."/>
            <person name="Norris J."/>
        </authorList>
    </citation>
    <scope>NUCLEOTIDE SEQUENCE [LARGE SCALE GENOMIC DNA]</scope>
    <source>
        <strain evidence="2 3">F9</strain>
    </source>
</reference>
<dbReference type="AlphaFoldDB" id="A0A3E0INE2"/>
<gene>
    <name evidence="2" type="ORF">DOS83_08790</name>
</gene>
<evidence type="ECO:0000313" key="3">
    <source>
        <dbReference type="Proteomes" id="UP000256562"/>
    </source>
</evidence>
<name>A0A3E0INE2_9STAP</name>
<dbReference type="RefSeq" id="WP_115903285.1">
    <property type="nucleotide sequence ID" value="NZ_JBPXSM010000009.1"/>
</dbReference>
<dbReference type="Pfam" id="PF00583">
    <property type="entry name" value="Acetyltransf_1"/>
    <property type="match status" value="1"/>
</dbReference>
<evidence type="ECO:0000313" key="2">
    <source>
        <dbReference type="EMBL" id="REH93502.1"/>
    </source>
</evidence>